<dbReference type="OrthoDB" id="9988775at2759"/>
<evidence type="ECO:0000256" key="4">
    <source>
        <dbReference type="ARBA" id="ARBA00022827"/>
    </source>
</evidence>
<dbReference type="PIRSF" id="PIRSF016578">
    <property type="entry name" value="HsaA"/>
    <property type="match status" value="1"/>
</dbReference>
<evidence type="ECO:0000256" key="6">
    <source>
        <dbReference type="ARBA" id="ARBA00049552"/>
    </source>
</evidence>
<evidence type="ECO:0000313" key="12">
    <source>
        <dbReference type="Proteomes" id="UP000243217"/>
    </source>
</evidence>
<dbReference type="Pfam" id="PF00441">
    <property type="entry name" value="Acyl-CoA_dh_1"/>
    <property type="match status" value="1"/>
</dbReference>
<dbReference type="InterPro" id="IPR036250">
    <property type="entry name" value="AcylCo_DH-like_C"/>
</dbReference>
<accession>A0A1W0A9X0</accession>
<dbReference type="PANTHER" id="PTHR43884:SF12">
    <property type="entry name" value="ISOVALERYL-COA DEHYDROGENASE, MITOCHONDRIAL-RELATED"/>
    <property type="match status" value="1"/>
</dbReference>
<dbReference type="Gene3D" id="1.10.540.10">
    <property type="entry name" value="Acyl-CoA dehydrogenase/oxidase, N-terminal domain"/>
    <property type="match status" value="1"/>
</dbReference>
<dbReference type="GO" id="GO:0050660">
    <property type="term" value="F:flavin adenine dinucleotide binding"/>
    <property type="evidence" value="ECO:0007669"/>
    <property type="project" value="InterPro"/>
</dbReference>
<evidence type="ECO:0000256" key="5">
    <source>
        <dbReference type="ARBA" id="ARBA00023002"/>
    </source>
</evidence>
<dbReference type="FunFam" id="2.40.110.10:FF:000027">
    <property type="entry name" value="Isovaleryl-CoA dehydrogenase"/>
    <property type="match status" value="1"/>
</dbReference>
<evidence type="ECO:0000259" key="10">
    <source>
        <dbReference type="Pfam" id="PF02771"/>
    </source>
</evidence>
<keyword evidence="3 7" id="KW-0285">Flavoprotein</keyword>
<keyword evidence="4 7" id="KW-0274">FAD</keyword>
<dbReference type="InterPro" id="IPR009075">
    <property type="entry name" value="AcylCo_DH/oxidase_C"/>
</dbReference>
<dbReference type="InterPro" id="IPR006091">
    <property type="entry name" value="Acyl-CoA_Oxase/DH_mid-dom"/>
</dbReference>
<feature type="domain" description="Acyl-CoA dehydrogenase/oxidase C-terminal" evidence="8">
    <location>
        <begin position="270"/>
        <end position="412"/>
    </location>
</feature>
<dbReference type="GO" id="GO:0006552">
    <property type="term" value="P:L-leucine catabolic process"/>
    <property type="evidence" value="ECO:0007669"/>
    <property type="project" value="TreeGrafter"/>
</dbReference>
<dbReference type="Gene3D" id="1.20.140.10">
    <property type="entry name" value="Butyryl-CoA Dehydrogenase, subunit A, domain 3"/>
    <property type="match status" value="1"/>
</dbReference>
<proteinExistence type="inferred from homology"/>
<dbReference type="Gene3D" id="2.40.110.10">
    <property type="entry name" value="Butyryl-CoA Dehydrogenase, subunit A, domain 2"/>
    <property type="match status" value="1"/>
</dbReference>
<feature type="domain" description="Acyl-CoA oxidase/dehydrogenase middle" evidence="9">
    <location>
        <begin position="150"/>
        <end position="252"/>
    </location>
</feature>
<dbReference type="STRING" id="74557.A0A1W0A9X0"/>
<dbReference type="InterPro" id="IPR037069">
    <property type="entry name" value="AcylCoA_DH/ox_N_sf"/>
</dbReference>
<comment type="similarity">
    <text evidence="2 7">Belongs to the acyl-CoA dehydrogenase family.</text>
</comment>
<dbReference type="GO" id="GO:0008470">
    <property type="term" value="F:3-methylbutanoyl-CoA dehydrogenase activity"/>
    <property type="evidence" value="ECO:0007669"/>
    <property type="project" value="TreeGrafter"/>
</dbReference>
<dbReference type="PROSITE" id="PS00073">
    <property type="entry name" value="ACYL_COA_DH_2"/>
    <property type="match status" value="1"/>
</dbReference>
<dbReference type="Pfam" id="PF02770">
    <property type="entry name" value="Acyl-CoA_dh_M"/>
    <property type="match status" value="1"/>
</dbReference>
<dbReference type="InterPro" id="IPR046373">
    <property type="entry name" value="Acyl-CoA_Oxase/DH_mid-dom_sf"/>
</dbReference>
<organism evidence="11 12">
    <name type="scientific">Thraustotheca clavata</name>
    <dbReference type="NCBI Taxonomy" id="74557"/>
    <lineage>
        <taxon>Eukaryota</taxon>
        <taxon>Sar</taxon>
        <taxon>Stramenopiles</taxon>
        <taxon>Oomycota</taxon>
        <taxon>Saprolegniomycetes</taxon>
        <taxon>Saprolegniales</taxon>
        <taxon>Achlyaceae</taxon>
        <taxon>Thraustotheca</taxon>
    </lineage>
</organism>
<reference evidence="11 12" key="1">
    <citation type="journal article" date="2014" name="Genome Biol. Evol.">
        <title>The secreted proteins of Achlya hypogyna and Thraustotheca clavata identify the ancestral oomycete secretome and reveal gene acquisitions by horizontal gene transfer.</title>
        <authorList>
            <person name="Misner I."/>
            <person name="Blouin N."/>
            <person name="Leonard G."/>
            <person name="Richards T.A."/>
            <person name="Lane C.E."/>
        </authorList>
    </citation>
    <scope>NUCLEOTIDE SEQUENCE [LARGE SCALE GENOMIC DNA]</scope>
    <source>
        <strain evidence="11 12">ATCC 34112</strain>
    </source>
</reference>
<dbReference type="SUPFAM" id="SSF47203">
    <property type="entry name" value="Acyl-CoA dehydrogenase C-terminal domain-like"/>
    <property type="match status" value="1"/>
</dbReference>
<feature type="domain" description="Acyl-CoA dehydrogenase/oxidase N-terminal" evidence="10">
    <location>
        <begin position="34"/>
        <end position="146"/>
    </location>
</feature>
<dbReference type="AlphaFoldDB" id="A0A1W0A9X0"/>
<dbReference type="Proteomes" id="UP000243217">
    <property type="component" value="Unassembled WGS sequence"/>
</dbReference>
<dbReference type="SUPFAM" id="SSF56645">
    <property type="entry name" value="Acyl-CoA dehydrogenase NM domain-like"/>
    <property type="match status" value="1"/>
</dbReference>
<dbReference type="PANTHER" id="PTHR43884">
    <property type="entry name" value="ACYL-COA DEHYDROGENASE"/>
    <property type="match status" value="1"/>
</dbReference>
<sequence length="419" mass="45865">MKVLSLMARHSMAFARPTSARAFSSKPLDLYNPTEEHQALREMLRSFVKDKVEPQAIDFNRAEKFNVDLFRELGELGLLGITVPEKYGGSGMDALAAVIAHEELSSSDPAFCLSFLAHSMLFANNLARNGSDEQCAKYLPAACTGEAICGMAMSEPAVGTDVLGMKTTATKVGDEYILNGTKMWITNGAINDTDLGDTFLVYARTGNSGSARQDYSSFIVEKGFEGFSLGQRIKDKCGMRASMTAELVFENCRVPAANLIGTEGSAVICMMRNLEIERVTLAAMSLGIARRSVEVMNSYAKERVAFGKPLNYYGQIQANIAKSYAEYMAGRAYTYNTARLMKLDAVGNRIDTDGVKLYCGDMAKTVADRAIQTLGGYGYVGEYNVERLWRDSKLLEIGGGTNESHHKNMSRDLVRVDAL</sequence>
<dbReference type="FunFam" id="1.10.540.10:FF:000002">
    <property type="entry name" value="Acyl-CoA dehydrogenase FadE19"/>
    <property type="match status" value="1"/>
</dbReference>
<comment type="caution">
    <text evidence="11">The sequence shown here is derived from an EMBL/GenBank/DDBJ whole genome shotgun (WGS) entry which is preliminary data.</text>
</comment>
<dbReference type="InterPro" id="IPR009100">
    <property type="entry name" value="AcylCoA_DH/oxidase_NM_dom_sf"/>
</dbReference>
<protein>
    <submittedName>
        <fullName evidence="11">Isovaleryl-CoA dehydrogenase</fullName>
    </submittedName>
</protein>
<dbReference type="Pfam" id="PF02771">
    <property type="entry name" value="Acyl-CoA_dh_N"/>
    <property type="match status" value="1"/>
</dbReference>
<dbReference type="InterPro" id="IPR013786">
    <property type="entry name" value="AcylCoA_DH/ox_N"/>
</dbReference>
<keyword evidence="5 7" id="KW-0560">Oxidoreductase</keyword>
<dbReference type="InterPro" id="IPR006089">
    <property type="entry name" value="Acyl-CoA_DH_CS"/>
</dbReference>
<keyword evidence="12" id="KW-1185">Reference proteome</keyword>
<evidence type="ECO:0000256" key="2">
    <source>
        <dbReference type="ARBA" id="ARBA00009347"/>
    </source>
</evidence>
<evidence type="ECO:0000256" key="7">
    <source>
        <dbReference type="RuleBase" id="RU362125"/>
    </source>
</evidence>
<evidence type="ECO:0000259" key="8">
    <source>
        <dbReference type="Pfam" id="PF00441"/>
    </source>
</evidence>
<evidence type="ECO:0000256" key="3">
    <source>
        <dbReference type="ARBA" id="ARBA00022630"/>
    </source>
</evidence>
<name>A0A1W0A9X0_9STRA</name>
<evidence type="ECO:0000313" key="11">
    <source>
        <dbReference type="EMBL" id="OQS07073.1"/>
    </source>
</evidence>
<comment type="catalytic activity">
    <reaction evidence="6">
        <text>(2S)-2-methylbutanoyl-CoA + oxidized [electron-transfer flavoprotein] + H(+) = (2E)-2-methylbut-2-enoyl-CoA + reduced [electron-transfer flavoprotein]</text>
        <dbReference type="Rhea" id="RHEA:48256"/>
        <dbReference type="Rhea" id="RHEA-COMP:10685"/>
        <dbReference type="Rhea" id="RHEA-COMP:10686"/>
        <dbReference type="ChEBI" id="CHEBI:15378"/>
        <dbReference type="ChEBI" id="CHEBI:57337"/>
        <dbReference type="ChEBI" id="CHEBI:57692"/>
        <dbReference type="ChEBI" id="CHEBI:58307"/>
        <dbReference type="ChEBI" id="CHEBI:88166"/>
    </reaction>
    <physiologicalReaction direction="left-to-right" evidence="6">
        <dbReference type="Rhea" id="RHEA:48257"/>
    </physiologicalReaction>
</comment>
<gene>
    <name evidence="11" type="ORF">THRCLA_00927</name>
</gene>
<evidence type="ECO:0000256" key="1">
    <source>
        <dbReference type="ARBA" id="ARBA00001974"/>
    </source>
</evidence>
<dbReference type="EMBL" id="JNBS01000281">
    <property type="protein sequence ID" value="OQS07073.1"/>
    <property type="molecule type" value="Genomic_DNA"/>
</dbReference>
<comment type="cofactor">
    <cofactor evidence="1 7">
        <name>FAD</name>
        <dbReference type="ChEBI" id="CHEBI:57692"/>
    </cofactor>
</comment>
<evidence type="ECO:0000259" key="9">
    <source>
        <dbReference type="Pfam" id="PF02770"/>
    </source>
</evidence>
<dbReference type="FunFam" id="1.20.140.10:FF:000001">
    <property type="entry name" value="Acyl-CoA dehydrogenase"/>
    <property type="match status" value="1"/>
</dbReference>